<keyword evidence="1" id="KW-0812">Transmembrane</keyword>
<reference evidence="2 3" key="1">
    <citation type="submission" date="2019-09" db="EMBL/GenBank/DDBJ databases">
        <title>The hologenome of the rock-dwelling lichen Lasallia pustulata.</title>
        <authorList>
            <person name="Greshake Tzovaras B."/>
            <person name="Segers F."/>
            <person name="Bicker A."/>
            <person name="Dal Grande F."/>
            <person name="Otte J."/>
            <person name="Hankeln T."/>
            <person name="Schmitt I."/>
            <person name="Ebersberger I."/>
        </authorList>
    </citation>
    <scope>NUCLEOTIDE SEQUENCE [LARGE SCALE GENOMIC DNA]</scope>
    <source>
        <strain evidence="2">A1-1</strain>
    </source>
</reference>
<evidence type="ECO:0000313" key="2">
    <source>
        <dbReference type="EMBL" id="KAA6407718.1"/>
    </source>
</evidence>
<keyword evidence="1" id="KW-1133">Transmembrane helix</keyword>
<evidence type="ECO:0000313" key="3">
    <source>
        <dbReference type="Proteomes" id="UP000324767"/>
    </source>
</evidence>
<organism evidence="2 3">
    <name type="scientific">Lasallia pustulata</name>
    <dbReference type="NCBI Taxonomy" id="136370"/>
    <lineage>
        <taxon>Eukaryota</taxon>
        <taxon>Fungi</taxon>
        <taxon>Dikarya</taxon>
        <taxon>Ascomycota</taxon>
        <taxon>Pezizomycotina</taxon>
        <taxon>Lecanoromycetes</taxon>
        <taxon>OSLEUM clade</taxon>
        <taxon>Umbilicariomycetidae</taxon>
        <taxon>Umbilicariales</taxon>
        <taxon>Umbilicariaceae</taxon>
        <taxon>Lasallia</taxon>
    </lineage>
</organism>
<dbReference type="EMBL" id="VXIT01000016">
    <property type="protein sequence ID" value="KAA6407718.1"/>
    <property type="molecule type" value="Genomic_DNA"/>
</dbReference>
<keyword evidence="1" id="KW-0472">Membrane</keyword>
<dbReference type="OrthoDB" id="4487429at2759"/>
<dbReference type="AlphaFoldDB" id="A0A5M8PFK0"/>
<gene>
    <name evidence="2" type="ORF">FRX48_08556</name>
</gene>
<name>A0A5M8PFK0_9LECA</name>
<sequence length="219" mass="25022">MPLGQSTWHRRNSLAVAIFFTPMALILYFHSAIFSQTFPFRRWLANSSLSTFDKMSGSSCPVTQWNTNKRTEFGRNGCAVFGWPSTGGVFIKEPADIVDLEYLGLDRFQPSSRSTDVHEEDLFCEKMHRLGAAWWESEEEYTDVLLGMRQRSPVESSEVVFGWPSTGGVWVLRLEDREKLPKDFGKIHMALNMDERCRVIEGYGGTFYPNPEDVQGLMS</sequence>
<dbReference type="Proteomes" id="UP000324767">
    <property type="component" value="Unassembled WGS sequence"/>
</dbReference>
<protein>
    <submittedName>
        <fullName evidence="2">Fungal specific transcription factor</fullName>
    </submittedName>
</protein>
<feature type="transmembrane region" description="Helical" evidence="1">
    <location>
        <begin position="12"/>
        <end position="34"/>
    </location>
</feature>
<comment type="caution">
    <text evidence="2">The sequence shown here is derived from an EMBL/GenBank/DDBJ whole genome shotgun (WGS) entry which is preliminary data.</text>
</comment>
<accession>A0A5M8PFK0</accession>
<evidence type="ECO:0000256" key="1">
    <source>
        <dbReference type="SAM" id="Phobius"/>
    </source>
</evidence>
<proteinExistence type="predicted"/>